<dbReference type="Pfam" id="PF00067">
    <property type="entry name" value="p450"/>
    <property type="match status" value="1"/>
</dbReference>
<dbReference type="InterPro" id="IPR001128">
    <property type="entry name" value="Cyt_P450"/>
</dbReference>
<dbReference type="GO" id="GO:0020037">
    <property type="term" value="F:heme binding"/>
    <property type="evidence" value="ECO:0007669"/>
    <property type="project" value="InterPro"/>
</dbReference>
<comment type="caution">
    <text evidence="11">The sequence shown here is derived from an EMBL/GenBank/DDBJ whole genome shotgun (WGS) entry which is preliminary data.</text>
</comment>
<feature type="binding site" description="axial binding residue" evidence="8">
    <location>
        <position position="528"/>
    </location>
    <ligand>
        <name>heme</name>
        <dbReference type="ChEBI" id="CHEBI:30413"/>
    </ligand>
    <ligandPart>
        <name>Fe</name>
        <dbReference type="ChEBI" id="CHEBI:18248"/>
    </ligandPart>
</feature>
<keyword evidence="10" id="KW-0812">Transmembrane</keyword>
<evidence type="ECO:0000256" key="6">
    <source>
        <dbReference type="ARBA" id="ARBA00023004"/>
    </source>
</evidence>
<keyword evidence="5 9" id="KW-0560">Oxidoreductase</keyword>
<dbReference type="PRINTS" id="PR00463">
    <property type="entry name" value="EP450I"/>
</dbReference>
<evidence type="ECO:0000256" key="7">
    <source>
        <dbReference type="ARBA" id="ARBA00023033"/>
    </source>
</evidence>
<dbReference type="PROSITE" id="PS00086">
    <property type="entry name" value="CYTOCHROME_P450"/>
    <property type="match status" value="1"/>
</dbReference>
<sequence length="586" mass="65078">MKLSNSVSFIPTLSSYSAASSFSLTDYTTFLRTFSSCSSTRAASNVLSLALLLLLLVMAMWVLVGLIMWHHPGGSAWGLYSLLLCWKTTGVTASNPRIAAIPGPRGFPFLGSLLDFVGRNGCCPHRRLASLASYHGARSLMAFTLGYTRVVVSSHPSTARRILCSPAFIERPLTESARQLLFDRAIGFCPSGERWRSLRRLSSSHLFCPRRIAAHEPIRQADCAAMLDAMVEELAGTNCSVLQVRRYLQHAALNNIMAMVFGKWFAFTSVNGDGPNEAAELQRMVREGFGLLGAFNITDHLNPLFESVDPLNIRQRCAALVPKVFAYVNTIIEEHRDRHTSCRTSTSTSPSMTDASDFVDVLLARQGEEKFSDSDMVSILWEMIFRGTDTMAILTEWIMAELVLNQEMQEKLYKEIVETVGGGGNLRDVDAVRMPYLQALVKEGLRVHMPGPLLSWARLAVHDTEVGGFLVPAGTTAMVNMWAITHDDNIWVDAERFQPERFLTAAEQFEVRGGDMRLAPFGAGARACPGRALAMATVSMWVARIVQRFRVEEHPSYPVRLDEVLKLSCEMETPLVARFVLRENAK</sequence>
<keyword evidence="10" id="KW-0472">Membrane</keyword>
<keyword evidence="4 8" id="KW-0479">Metal-binding</keyword>
<dbReference type="InterPro" id="IPR017972">
    <property type="entry name" value="Cyt_P450_CS"/>
</dbReference>
<dbReference type="GO" id="GO:0005506">
    <property type="term" value="F:iron ion binding"/>
    <property type="evidence" value="ECO:0007669"/>
    <property type="project" value="InterPro"/>
</dbReference>
<evidence type="ECO:0000313" key="12">
    <source>
        <dbReference type="Proteomes" id="UP000825935"/>
    </source>
</evidence>
<evidence type="ECO:0000256" key="5">
    <source>
        <dbReference type="ARBA" id="ARBA00023002"/>
    </source>
</evidence>
<evidence type="ECO:0000313" key="11">
    <source>
        <dbReference type="EMBL" id="KAH7420370.1"/>
    </source>
</evidence>
<evidence type="ECO:0000256" key="3">
    <source>
        <dbReference type="ARBA" id="ARBA00022617"/>
    </source>
</evidence>
<keyword evidence="7 9" id="KW-0503">Monooxygenase</keyword>
<dbReference type="InterPro" id="IPR051996">
    <property type="entry name" value="Cytochrome_P450_78A"/>
</dbReference>
<evidence type="ECO:0000256" key="1">
    <source>
        <dbReference type="ARBA" id="ARBA00001971"/>
    </source>
</evidence>
<evidence type="ECO:0008006" key="13">
    <source>
        <dbReference type="Google" id="ProtNLM"/>
    </source>
</evidence>
<comment type="cofactor">
    <cofactor evidence="1 8">
        <name>heme</name>
        <dbReference type="ChEBI" id="CHEBI:30413"/>
    </cofactor>
</comment>
<dbReference type="SUPFAM" id="SSF48264">
    <property type="entry name" value="Cytochrome P450"/>
    <property type="match status" value="1"/>
</dbReference>
<evidence type="ECO:0000256" key="8">
    <source>
        <dbReference type="PIRSR" id="PIRSR602401-1"/>
    </source>
</evidence>
<comment type="similarity">
    <text evidence="2 9">Belongs to the cytochrome P450 family.</text>
</comment>
<keyword evidence="6 8" id="KW-0408">Iron</keyword>
<organism evidence="11 12">
    <name type="scientific">Ceratopteris richardii</name>
    <name type="common">Triangle waterfern</name>
    <dbReference type="NCBI Taxonomy" id="49495"/>
    <lineage>
        <taxon>Eukaryota</taxon>
        <taxon>Viridiplantae</taxon>
        <taxon>Streptophyta</taxon>
        <taxon>Embryophyta</taxon>
        <taxon>Tracheophyta</taxon>
        <taxon>Polypodiopsida</taxon>
        <taxon>Polypodiidae</taxon>
        <taxon>Polypodiales</taxon>
        <taxon>Pteridineae</taxon>
        <taxon>Pteridaceae</taxon>
        <taxon>Parkerioideae</taxon>
        <taxon>Ceratopteris</taxon>
    </lineage>
</organism>
<dbReference type="GO" id="GO:0004497">
    <property type="term" value="F:monooxygenase activity"/>
    <property type="evidence" value="ECO:0007669"/>
    <property type="project" value="UniProtKB-KW"/>
</dbReference>
<keyword evidence="12" id="KW-1185">Reference proteome</keyword>
<feature type="transmembrane region" description="Helical" evidence="10">
    <location>
        <begin position="43"/>
        <end position="69"/>
    </location>
</feature>
<dbReference type="InterPro" id="IPR036396">
    <property type="entry name" value="Cyt_P450_sf"/>
</dbReference>
<reference evidence="11" key="1">
    <citation type="submission" date="2021-08" db="EMBL/GenBank/DDBJ databases">
        <title>WGS assembly of Ceratopteris richardii.</title>
        <authorList>
            <person name="Marchant D.B."/>
            <person name="Chen G."/>
            <person name="Jenkins J."/>
            <person name="Shu S."/>
            <person name="Leebens-Mack J."/>
            <person name="Grimwood J."/>
            <person name="Schmutz J."/>
            <person name="Soltis P."/>
            <person name="Soltis D."/>
            <person name="Chen Z.-H."/>
        </authorList>
    </citation>
    <scope>NUCLEOTIDE SEQUENCE</scope>
    <source>
        <strain evidence="11">Whitten #5841</strain>
        <tissue evidence="11">Leaf</tissue>
    </source>
</reference>
<keyword evidence="10" id="KW-1133">Transmembrane helix</keyword>
<dbReference type="Gene3D" id="1.10.630.10">
    <property type="entry name" value="Cytochrome P450"/>
    <property type="match status" value="1"/>
</dbReference>
<evidence type="ECO:0000256" key="2">
    <source>
        <dbReference type="ARBA" id="ARBA00010617"/>
    </source>
</evidence>
<proteinExistence type="inferred from homology"/>
<dbReference type="OMA" id="RRFAMTT"/>
<dbReference type="PANTHER" id="PTHR47946:SF6">
    <property type="entry name" value="CYTOCHROME P450 78A7"/>
    <property type="match status" value="1"/>
</dbReference>
<dbReference type="EMBL" id="CM035418">
    <property type="protein sequence ID" value="KAH7420370.1"/>
    <property type="molecule type" value="Genomic_DNA"/>
</dbReference>
<dbReference type="OrthoDB" id="1470350at2759"/>
<gene>
    <name evidence="11" type="ORF">KP509_13G004500</name>
</gene>
<name>A0A8T2TCP5_CERRI</name>
<dbReference type="PRINTS" id="PR00385">
    <property type="entry name" value="P450"/>
</dbReference>
<dbReference type="AlphaFoldDB" id="A0A8T2TCP5"/>
<evidence type="ECO:0000256" key="9">
    <source>
        <dbReference type="RuleBase" id="RU000461"/>
    </source>
</evidence>
<keyword evidence="3 8" id="KW-0349">Heme</keyword>
<evidence type="ECO:0000256" key="10">
    <source>
        <dbReference type="SAM" id="Phobius"/>
    </source>
</evidence>
<accession>A0A8T2TCP5</accession>
<dbReference type="GO" id="GO:0016705">
    <property type="term" value="F:oxidoreductase activity, acting on paired donors, with incorporation or reduction of molecular oxygen"/>
    <property type="evidence" value="ECO:0007669"/>
    <property type="project" value="InterPro"/>
</dbReference>
<dbReference type="InterPro" id="IPR002401">
    <property type="entry name" value="Cyt_P450_E_grp-I"/>
</dbReference>
<evidence type="ECO:0000256" key="4">
    <source>
        <dbReference type="ARBA" id="ARBA00022723"/>
    </source>
</evidence>
<dbReference type="PANTHER" id="PTHR47946">
    <property type="entry name" value="CYTOCHROME P450 78A7-RELATED"/>
    <property type="match status" value="1"/>
</dbReference>
<dbReference type="Proteomes" id="UP000825935">
    <property type="component" value="Chromosome 13"/>
</dbReference>
<protein>
    <recommendedName>
        <fullName evidence="13">Cytochrome P450</fullName>
    </recommendedName>
</protein>